<organism evidence="1 2">
    <name type="scientific">Salipiger mangrovisoli</name>
    <dbReference type="NCBI Taxonomy" id="2865933"/>
    <lineage>
        <taxon>Bacteria</taxon>
        <taxon>Pseudomonadati</taxon>
        <taxon>Pseudomonadota</taxon>
        <taxon>Alphaproteobacteria</taxon>
        <taxon>Rhodobacterales</taxon>
        <taxon>Roseobacteraceae</taxon>
        <taxon>Salipiger</taxon>
    </lineage>
</organism>
<comment type="caution">
    <text evidence="1">The sequence shown here is derived from an EMBL/GenBank/DDBJ whole genome shotgun (WGS) entry which is preliminary data.</text>
</comment>
<keyword evidence="2" id="KW-1185">Reference proteome</keyword>
<evidence type="ECO:0000313" key="1">
    <source>
        <dbReference type="EMBL" id="MBE9636553.1"/>
    </source>
</evidence>
<sequence>MRKAVKLSEVVWAQKVVSGEYPPAPSGMSPHGADDLWPLVEEKLGYGVGKRRVRYMLHDQGAKCSKPLAFYPPEWWNVVSIEEAARVVDDRGEETGEFVYQTPKPRKDGSVAIRLGRVTVIEAEIDGPEVGIPEAVRYALTWAEKQPRSARGRTLT</sequence>
<reference evidence="1 2" key="1">
    <citation type="journal article" date="2021" name="Int. J. Syst. Evol. Microbiol.">
        <title>Salipiger mangrovisoli sp. nov., isolated from mangrove soil and the proposal for the reclassification of Paraphaeobacter pallidus as Salipiger pallidus comb. nov.</title>
        <authorList>
            <person name="Du J."/>
            <person name="Liu Y."/>
            <person name="Pei T."/>
            <person name="Deng M.R."/>
            <person name="Zhu H."/>
        </authorList>
    </citation>
    <scope>NUCLEOTIDE SEQUENCE [LARGE SCALE GENOMIC DNA]</scope>
    <source>
        <strain evidence="1 2">6D45A</strain>
    </source>
</reference>
<name>A0ABR9WZ43_9RHOB</name>
<dbReference type="EMBL" id="JADFFK010000004">
    <property type="protein sequence ID" value="MBE9636553.1"/>
    <property type="molecule type" value="Genomic_DNA"/>
</dbReference>
<accession>A0ABR9WZ43</accession>
<gene>
    <name evidence="1" type="ORF">IQ782_06855</name>
</gene>
<dbReference type="RefSeq" id="WP_194133883.1">
    <property type="nucleotide sequence ID" value="NZ_JADFFK010000004.1"/>
</dbReference>
<proteinExistence type="predicted"/>
<dbReference type="Proteomes" id="UP000607796">
    <property type="component" value="Unassembled WGS sequence"/>
</dbReference>
<protein>
    <submittedName>
        <fullName evidence="1">Uncharacterized protein</fullName>
    </submittedName>
</protein>
<evidence type="ECO:0000313" key="2">
    <source>
        <dbReference type="Proteomes" id="UP000607796"/>
    </source>
</evidence>